<dbReference type="AlphaFoldDB" id="A0A9W7MMS4"/>
<feature type="compositionally biased region" description="Basic and acidic residues" evidence="7">
    <location>
        <begin position="103"/>
        <end position="140"/>
    </location>
</feature>
<dbReference type="Pfam" id="PF00412">
    <property type="entry name" value="LIM"/>
    <property type="match status" value="1"/>
</dbReference>
<evidence type="ECO:0000313" key="9">
    <source>
        <dbReference type="EMBL" id="GMJ07944.1"/>
    </source>
</evidence>
<keyword evidence="3 6" id="KW-0862">Zinc</keyword>
<protein>
    <submittedName>
        <fullName evidence="9">DA1-RELATED PROTEIN 1</fullName>
    </submittedName>
</protein>
<dbReference type="SMART" id="SM00726">
    <property type="entry name" value="UIM"/>
    <property type="match status" value="2"/>
</dbReference>
<name>A0A9W7MMS4_HIBTR</name>
<dbReference type="GO" id="GO:0046872">
    <property type="term" value="F:metal ion binding"/>
    <property type="evidence" value="ECO:0007669"/>
    <property type="project" value="UniProtKB-KW"/>
</dbReference>
<dbReference type="GO" id="GO:0043130">
    <property type="term" value="F:ubiquitin binding"/>
    <property type="evidence" value="ECO:0007669"/>
    <property type="project" value="UniProtKB-ARBA"/>
</dbReference>
<dbReference type="InterPro" id="IPR003903">
    <property type="entry name" value="UIM_dom"/>
</dbReference>
<dbReference type="Gene3D" id="2.10.110.10">
    <property type="entry name" value="Cysteine Rich Protein"/>
    <property type="match status" value="1"/>
</dbReference>
<evidence type="ECO:0000256" key="3">
    <source>
        <dbReference type="ARBA" id="ARBA00022833"/>
    </source>
</evidence>
<reference evidence="9" key="1">
    <citation type="submission" date="2023-05" db="EMBL/GenBank/DDBJ databases">
        <title>Genome and transcriptome analyses reveal genes involved in the formation of fine ridges on petal epidermal cells in Hibiscus trionum.</title>
        <authorList>
            <person name="Koshimizu S."/>
            <person name="Masuda S."/>
            <person name="Ishii T."/>
            <person name="Shirasu K."/>
            <person name="Hoshino A."/>
            <person name="Arita M."/>
        </authorList>
    </citation>
    <scope>NUCLEOTIDE SEQUENCE</scope>
    <source>
        <strain evidence="9">Hamamatsu line</strain>
    </source>
</reference>
<evidence type="ECO:0000256" key="5">
    <source>
        <dbReference type="ARBA" id="ARBA00023038"/>
    </source>
</evidence>
<feature type="compositionally biased region" description="Basic and acidic residues" evidence="7">
    <location>
        <begin position="58"/>
        <end position="67"/>
    </location>
</feature>
<feature type="region of interest" description="Disordered" evidence="7">
    <location>
        <begin position="58"/>
        <end position="140"/>
    </location>
</feature>
<feature type="compositionally biased region" description="Low complexity" evidence="7">
    <location>
        <begin position="479"/>
        <end position="499"/>
    </location>
</feature>
<dbReference type="PANTHER" id="PTHR24209:SF25">
    <property type="entry name" value="PROTEIN DA1-RELATED 1"/>
    <property type="match status" value="1"/>
</dbReference>
<dbReference type="InterPro" id="IPR001781">
    <property type="entry name" value="Znf_LIM"/>
</dbReference>
<accession>A0A9W7MMS4</accession>
<feature type="compositionally biased region" description="Basic and acidic residues" evidence="7">
    <location>
        <begin position="21"/>
        <end position="42"/>
    </location>
</feature>
<evidence type="ECO:0000256" key="2">
    <source>
        <dbReference type="ARBA" id="ARBA00022737"/>
    </source>
</evidence>
<comment type="caution">
    <text evidence="9">The sequence shown here is derived from an EMBL/GenBank/DDBJ whole genome shotgun (WGS) entry which is preliminary data.</text>
</comment>
<evidence type="ECO:0000313" key="10">
    <source>
        <dbReference type="Proteomes" id="UP001165190"/>
    </source>
</evidence>
<feature type="region of interest" description="Disordered" evidence="7">
    <location>
        <begin position="479"/>
        <end position="505"/>
    </location>
</feature>
<dbReference type="PROSITE" id="PS50330">
    <property type="entry name" value="UIM"/>
    <property type="match status" value="1"/>
</dbReference>
<evidence type="ECO:0000259" key="8">
    <source>
        <dbReference type="PROSITE" id="PS50023"/>
    </source>
</evidence>
<dbReference type="InterPro" id="IPR045218">
    <property type="entry name" value="DA1-like"/>
</dbReference>
<feature type="compositionally biased region" description="Basic and acidic residues" evidence="7">
    <location>
        <begin position="81"/>
        <end position="96"/>
    </location>
</feature>
<keyword evidence="1 6" id="KW-0479">Metal-binding</keyword>
<evidence type="ECO:0000256" key="1">
    <source>
        <dbReference type="ARBA" id="ARBA00022723"/>
    </source>
</evidence>
<dbReference type="CDD" id="cd09396">
    <property type="entry name" value="LIM_DA1"/>
    <property type="match status" value="1"/>
</dbReference>
<feature type="domain" description="LIM zinc-binding" evidence="8">
    <location>
        <begin position="184"/>
        <end position="244"/>
    </location>
</feature>
<evidence type="ECO:0000256" key="7">
    <source>
        <dbReference type="SAM" id="MobiDB-lite"/>
    </source>
</evidence>
<dbReference type="PROSITE" id="PS00478">
    <property type="entry name" value="LIM_DOMAIN_1"/>
    <property type="match status" value="1"/>
</dbReference>
<dbReference type="FunFam" id="2.10.110.10:FF:000078">
    <property type="entry name" value="Protein DA1-related 1"/>
    <property type="match status" value="1"/>
</dbReference>
<feature type="region of interest" description="Disordered" evidence="7">
    <location>
        <begin position="1"/>
        <end position="43"/>
    </location>
</feature>
<dbReference type="EMBL" id="BSYR01000049">
    <property type="protein sequence ID" value="GMJ07944.1"/>
    <property type="molecule type" value="Genomic_DNA"/>
</dbReference>
<dbReference type="InterPro" id="IPR022087">
    <property type="entry name" value="DA1-like_dom"/>
</dbReference>
<dbReference type="GO" id="GO:0032875">
    <property type="term" value="P:regulation of DNA endoreduplication"/>
    <property type="evidence" value="ECO:0007669"/>
    <property type="project" value="UniProtKB-ARBA"/>
</dbReference>
<dbReference type="PANTHER" id="PTHR24209">
    <property type="entry name" value="PROTEIN DA1-RELATED 2"/>
    <property type="match status" value="1"/>
</dbReference>
<sequence>MGWLTKFLKGSSNKGRYHGRYAADRSWDEPRRSTEGSDGFDKDEIDCAIAISLSEVDQKGKKVIEDKSEPEEESDDDVTIDEGHLEDEGGKHAAAHEEEEEESYAKAHVEEEEESYAKAHVEEEDDRYAKVQPEEDEGHAKVQLEEDEQLAKAIQESLNVESPPHYDHGGLFSPYPFFFSASYRVCAGCHAEIGHGRYLSCMGSVWHPECFRCHACNQPINDYEFSVSGNRPFHKSCYKEQHHPKCDVCRKFIPTNPAGLIEYRAHPYWMQKYCPSHERDGTPRCCSCERMEPTDTKYISLDDGRKLCLECLDSAIMDTHECQPLYLEIQEFYEGLNMKVEQQVPLLLVERQALNEAMEGEKNGHHHLPETRGLCLSEEQTVTTVLRRPRIGAGNRFIDMITEPHRLIRRCEVTAILILYGLPRLLTGSILAHEMMHAWLRLKGYPNLSPEVEEGICQVLAHMWLDSEIYAASGSEAASSSSSSSSSSSPSSSSSSTSSKKGKRSDFEKKLGGFFKHQIESDSSKAYGEGFRLGNQAVNKYGLKRTLDHIRMTGSFPF</sequence>
<evidence type="ECO:0000256" key="4">
    <source>
        <dbReference type="ARBA" id="ARBA00022843"/>
    </source>
</evidence>
<keyword evidence="5 6" id="KW-0440">LIM domain</keyword>
<dbReference type="SUPFAM" id="SSF57716">
    <property type="entry name" value="Glucocorticoid receptor-like (DNA-binding domain)"/>
    <property type="match status" value="2"/>
</dbReference>
<dbReference type="OrthoDB" id="25414at2759"/>
<keyword evidence="10" id="KW-1185">Reference proteome</keyword>
<proteinExistence type="predicted"/>
<feature type="compositionally biased region" description="Acidic residues" evidence="7">
    <location>
        <begin position="68"/>
        <end position="80"/>
    </location>
</feature>
<dbReference type="Proteomes" id="UP001165190">
    <property type="component" value="Unassembled WGS sequence"/>
</dbReference>
<dbReference type="Pfam" id="PF12315">
    <property type="entry name" value="DA1-like"/>
    <property type="match status" value="1"/>
</dbReference>
<organism evidence="9 10">
    <name type="scientific">Hibiscus trionum</name>
    <name type="common">Flower of an hour</name>
    <dbReference type="NCBI Taxonomy" id="183268"/>
    <lineage>
        <taxon>Eukaryota</taxon>
        <taxon>Viridiplantae</taxon>
        <taxon>Streptophyta</taxon>
        <taxon>Embryophyta</taxon>
        <taxon>Tracheophyta</taxon>
        <taxon>Spermatophyta</taxon>
        <taxon>Magnoliopsida</taxon>
        <taxon>eudicotyledons</taxon>
        <taxon>Gunneridae</taxon>
        <taxon>Pentapetalae</taxon>
        <taxon>rosids</taxon>
        <taxon>malvids</taxon>
        <taxon>Malvales</taxon>
        <taxon>Malvaceae</taxon>
        <taxon>Malvoideae</taxon>
        <taxon>Hibiscus</taxon>
    </lineage>
</organism>
<dbReference type="GO" id="GO:0008233">
    <property type="term" value="F:peptidase activity"/>
    <property type="evidence" value="ECO:0007669"/>
    <property type="project" value="UniProtKB-ARBA"/>
</dbReference>
<gene>
    <name evidence="9" type="ORF">HRI_004463600</name>
</gene>
<keyword evidence="4" id="KW-0832">Ubl conjugation</keyword>
<keyword evidence="2" id="KW-0677">Repeat</keyword>
<dbReference type="PROSITE" id="PS50023">
    <property type="entry name" value="LIM_DOMAIN_2"/>
    <property type="match status" value="1"/>
</dbReference>
<evidence type="ECO:0000256" key="6">
    <source>
        <dbReference type="PROSITE-ProRule" id="PRU00125"/>
    </source>
</evidence>
<dbReference type="SMART" id="SM00132">
    <property type="entry name" value="LIM"/>
    <property type="match status" value="1"/>
</dbReference>